<keyword evidence="1" id="KW-0472">Membrane</keyword>
<dbReference type="Pfam" id="PF07811">
    <property type="entry name" value="TadE"/>
    <property type="match status" value="1"/>
</dbReference>
<comment type="caution">
    <text evidence="3">The sequence shown here is derived from an EMBL/GenBank/DDBJ whole genome shotgun (WGS) entry which is preliminary data.</text>
</comment>
<organism evidence="3 4">
    <name type="scientific">Advenella faeciporci</name>
    <dbReference type="NCBI Taxonomy" id="797535"/>
    <lineage>
        <taxon>Bacteria</taxon>
        <taxon>Pseudomonadati</taxon>
        <taxon>Pseudomonadota</taxon>
        <taxon>Betaproteobacteria</taxon>
        <taxon>Burkholderiales</taxon>
        <taxon>Alcaligenaceae</taxon>
    </lineage>
</organism>
<protein>
    <recommendedName>
        <fullName evidence="2">TadE-like domain-containing protein</fullName>
    </recommendedName>
</protein>
<name>A0A918JP02_9BURK</name>
<feature type="domain" description="TadE-like" evidence="2">
    <location>
        <begin position="28"/>
        <end position="70"/>
    </location>
</feature>
<evidence type="ECO:0000313" key="4">
    <source>
        <dbReference type="Proteomes" id="UP000608345"/>
    </source>
</evidence>
<dbReference type="AlphaFoldDB" id="A0A918JP02"/>
<keyword evidence="1" id="KW-1133">Transmembrane helix</keyword>
<gene>
    <name evidence="3" type="ORF">GCM10011450_19460</name>
</gene>
<sequence>MHGSEGNGNLIKARKASFVASAASRQKGAYAVEFAFVFIAFFIVLYGMITYGLIFAAQQSMNFAAETGARAGLQWQAGSIRADLESEKSELGELESPTTEQLAQLANINTALESLEDFNATELVLLERAKRAWDVARYHSSWVNSMAKNTLQVTVCSYGVGVEKDGSYGACANVGSLEVVIHYPYYCKKTPDQECIPLVPYLGPSTLLQIAVPNNLESRSSVDLGIARDFS</sequence>
<dbReference type="RefSeq" id="WP_189385291.1">
    <property type="nucleotide sequence ID" value="NZ_BAABFY010000017.1"/>
</dbReference>
<dbReference type="InterPro" id="IPR012495">
    <property type="entry name" value="TadE-like_dom"/>
</dbReference>
<dbReference type="EMBL" id="BMYS01000013">
    <property type="protein sequence ID" value="GGW89295.1"/>
    <property type="molecule type" value="Genomic_DNA"/>
</dbReference>
<proteinExistence type="predicted"/>
<keyword evidence="4" id="KW-1185">Reference proteome</keyword>
<feature type="transmembrane region" description="Helical" evidence="1">
    <location>
        <begin position="34"/>
        <end position="54"/>
    </location>
</feature>
<keyword evidence="1" id="KW-0812">Transmembrane</keyword>
<reference evidence="3" key="1">
    <citation type="journal article" date="2014" name="Int. J. Syst. Evol. Microbiol.">
        <title>Complete genome sequence of Corynebacterium casei LMG S-19264T (=DSM 44701T), isolated from a smear-ripened cheese.</title>
        <authorList>
            <consortium name="US DOE Joint Genome Institute (JGI-PGF)"/>
            <person name="Walter F."/>
            <person name="Albersmeier A."/>
            <person name="Kalinowski J."/>
            <person name="Ruckert C."/>
        </authorList>
    </citation>
    <scope>NUCLEOTIDE SEQUENCE</scope>
    <source>
        <strain evidence="3">KCTC 23732</strain>
    </source>
</reference>
<dbReference type="Proteomes" id="UP000608345">
    <property type="component" value="Unassembled WGS sequence"/>
</dbReference>
<accession>A0A918JP02</accession>
<evidence type="ECO:0000313" key="3">
    <source>
        <dbReference type="EMBL" id="GGW89295.1"/>
    </source>
</evidence>
<evidence type="ECO:0000259" key="2">
    <source>
        <dbReference type="Pfam" id="PF07811"/>
    </source>
</evidence>
<evidence type="ECO:0000256" key="1">
    <source>
        <dbReference type="SAM" id="Phobius"/>
    </source>
</evidence>
<reference evidence="3" key="2">
    <citation type="submission" date="2020-09" db="EMBL/GenBank/DDBJ databases">
        <authorList>
            <person name="Sun Q."/>
            <person name="Kim S."/>
        </authorList>
    </citation>
    <scope>NUCLEOTIDE SEQUENCE</scope>
    <source>
        <strain evidence="3">KCTC 23732</strain>
    </source>
</reference>